<evidence type="ECO:0000313" key="5">
    <source>
        <dbReference type="Proteomes" id="UP001221302"/>
    </source>
</evidence>
<dbReference type="AlphaFoldDB" id="A0AAE3P0U1"/>
<dbReference type="InterPro" id="IPR055346">
    <property type="entry name" value="Fe-S_cluster_assembly_SufBD"/>
</dbReference>
<evidence type="ECO:0000259" key="3">
    <source>
        <dbReference type="Pfam" id="PF19295"/>
    </source>
</evidence>
<dbReference type="InterPro" id="IPR037284">
    <property type="entry name" value="SUF_FeS_clus_asmbl_SufBD_sf"/>
</dbReference>
<proteinExistence type="inferred from homology"/>
<dbReference type="NCBIfam" id="TIGR01981">
    <property type="entry name" value="sufD"/>
    <property type="match status" value="1"/>
</dbReference>
<sequence length="438" mass="50626">MNIKGFYIDKFIDFEKKLNGESITNFHSFRKDAIAKFKEIDFPTTKNEEWRFTDVSPITKQNFIPANLISKIKIDKSKVEKIIFTGFDFHLLVFVNGIFEPSLSEIKDLPKNVFVGSLKKFQAEKEDLFYKHFNKIVSNDTAFNFLNSSFSVDGFAVYVPKNIVLEKPIQVLFINGSEDENILISPRNLFVVEENSQMKLIVNYNGLNNQKYFSNIITEIFIGENAIVDYYQIQNENDNSYHIEKIQAIQKDKSLFNQFNITFGGEIVRNDINSKLDGEYIETHFYGLYMINGKQHVDNHTFVDHAKPNCMSNELYKGILDENSHGVFNGKIIVRQDAQKTNAYQQNKTILLYKGATIDTKPQLEIFADDVKCSHGATVGHLDEVSEFYIRSRGVPKELAKSMLIRAFANDVIETMKITELKEQINHMIFQHLHQIEI</sequence>
<evidence type="ECO:0000256" key="1">
    <source>
        <dbReference type="ARBA" id="ARBA00043967"/>
    </source>
</evidence>
<feature type="domain" description="SUF system FeS cluster assembly SufBD N-terminal" evidence="3">
    <location>
        <begin position="1"/>
        <end position="171"/>
    </location>
</feature>
<evidence type="ECO:0000259" key="2">
    <source>
        <dbReference type="Pfam" id="PF01458"/>
    </source>
</evidence>
<comment type="caution">
    <text evidence="4">The sequence shown here is derived from an EMBL/GenBank/DDBJ whole genome shotgun (WGS) entry which is preliminary data.</text>
</comment>
<dbReference type="RefSeq" id="WP_321536083.1">
    <property type="nucleotide sequence ID" value="NZ_JARGDL010000012.1"/>
</dbReference>
<gene>
    <name evidence="4" type="primary">sufD</name>
    <name evidence="4" type="ORF">P0M35_09130</name>
</gene>
<dbReference type="Pfam" id="PF19295">
    <property type="entry name" value="SufBD_N"/>
    <property type="match status" value="1"/>
</dbReference>
<dbReference type="PANTHER" id="PTHR43575:SF1">
    <property type="entry name" value="PROTEIN ABCI7, CHLOROPLASTIC"/>
    <property type="match status" value="1"/>
</dbReference>
<feature type="domain" description="SUF system FeS cluster assembly SufBD core" evidence="2">
    <location>
        <begin position="180"/>
        <end position="408"/>
    </location>
</feature>
<protein>
    <submittedName>
        <fullName evidence="4">Fe-S cluster assembly protein SufD</fullName>
    </submittedName>
</protein>
<dbReference type="InterPro" id="IPR011542">
    <property type="entry name" value="SUF_FeS_clus_asmbl_SufD"/>
</dbReference>
<dbReference type="Proteomes" id="UP001221302">
    <property type="component" value="Unassembled WGS sequence"/>
</dbReference>
<accession>A0AAE3P0U1</accession>
<dbReference type="PANTHER" id="PTHR43575">
    <property type="entry name" value="PROTEIN ABCI7, CHLOROPLASTIC"/>
    <property type="match status" value="1"/>
</dbReference>
<name>A0AAE3P0U1_9BACT</name>
<dbReference type="SUPFAM" id="SSF101960">
    <property type="entry name" value="Stabilizer of iron transporter SufD"/>
    <property type="match status" value="1"/>
</dbReference>
<dbReference type="InterPro" id="IPR000825">
    <property type="entry name" value="SUF_FeS_clus_asmbl_SufBD_core"/>
</dbReference>
<comment type="similarity">
    <text evidence="1">Belongs to the iron-sulfur cluster assembly SufBD family.</text>
</comment>
<organism evidence="4 5">
    <name type="scientific">Stygiobacter electus</name>
    <dbReference type="NCBI Taxonomy" id="3032292"/>
    <lineage>
        <taxon>Bacteria</taxon>
        <taxon>Pseudomonadati</taxon>
        <taxon>Ignavibacteriota</taxon>
        <taxon>Ignavibacteria</taxon>
        <taxon>Ignavibacteriales</taxon>
        <taxon>Melioribacteraceae</taxon>
        <taxon>Stygiobacter</taxon>
    </lineage>
</organism>
<evidence type="ECO:0000313" key="4">
    <source>
        <dbReference type="EMBL" id="MDF1612312.1"/>
    </source>
</evidence>
<dbReference type="EMBL" id="JARGDL010000012">
    <property type="protein sequence ID" value="MDF1612312.1"/>
    <property type="molecule type" value="Genomic_DNA"/>
</dbReference>
<keyword evidence="5" id="KW-1185">Reference proteome</keyword>
<dbReference type="InterPro" id="IPR045595">
    <property type="entry name" value="SufBD_N"/>
</dbReference>
<reference evidence="4" key="1">
    <citation type="submission" date="2023-03" db="EMBL/GenBank/DDBJ databases">
        <title>Stygiobacter electus gen. nov., sp. nov., facultatively anaerobic thermotolerant bacterium of the class Ignavibacteria from a well of Yessentuki mineral water deposit.</title>
        <authorList>
            <person name="Podosokorskaya O.A."/>
            <person name="Elcheninov A.G."/>
            <person name="Petrova N.F."/>
            <person name="Zavarzina D.G."/>
            <person name="Kublanov I.V."/>
            <person name="Merkel A.Y."/>
        </authorList>
    </citation>
    <scope>NUCLEOTIDE SEQUENCE</scope>
    <source>
        <strain evidence="4">09-Me</strain>
    </source>
</reference>
<dbReference type="GO" id="GO:0016226">
    <property type="term" value="P:iron-sulfur cluster assembly"/>
    <property type="evidence" value="ECO:0007669"/>
    <property type="project" value="InterPro"/>
</dbReference>
<dbReference type="Pfam" id="PF01458">
    <property type="entry name" value="SUFBD_core"/>
    <property type="match status" value="1"/>
</dbReference>